<name>A0A5N5SND9_9CRUS</name>
<evidence type="ECO:0000313" key="1">
    <source>
        <dbReference type="EMBL" id="KAB7495581.1"/>
    </source>
</evidence>
<gene>
    <name evidence="1" type="ORF">Anas_14130</name>
</gene>
<dbReference type="EMBL" id="SEYY01022381">
    <property type="protein sequence ID" value="KAB7495581.1"/>
    <property type="molecule type" value="Genomic_DNA"/>
</dbReference>
<keyword evidence="2" id="KW-1185">Reference proteome</keyword>
<evidence type="ECO:0000313" key="2">
    <source>
        <dbReference type="Proteomes" id="UP000326759"/>
    </source>
</evidence>
<dbReference type="OrthoDB" id="204305at2759"/>
<comment type="caution">
    <text evidence="1">The sequence shown here is derived from an EMBL/GenBank/DDBJ whole genome shotgun (WGS) entry which is preliminary data.</text>
</comment>
<sequence>FVQDFLWPEFETDYIAHDSFCCSKFNGSSPFPTRREKGKFVGAALFKAKNPSGVKIPKKCPPICRPQNHKGLEIY</sequence>
<protein>
    <submittedName>
        <fullName evidence="1">Uncharacterized protein</fullName>
    </submittedName>
</protein>
<proteinExistence type="predicted"/>
<dbReference type="AlphaFoldDB" id="A0A5N5SND9"/>
<feature type="non-terminal residue" evidence="1">
    <location>
        <position position="1"/>
    </location>
</feature>
<organism evidence="1 2">
    <name type="scientific">Armadillidium nasatum</name>
    <dbReference type="NCBI Taxonomy" id="96803"/>
    <lineage>
        <taxon>Eukaryota</taxon>
        <taxon>Metazoa</taxon>
        <taxon>Ecdysozoa</taxon>
        <taxon>Arthropoda</taxon>
        <taxon>Crustacea</taxon>
        <taxon>Multicrustacea</taxon>
        <taxon>Malacostraca</taxon>
        <taxon>Eumalacostraca</taxon>
        <taxon>Peracarida</taxon>
        <taxon>Isopoda</taxon>
        <taxon>Oniscidea</taxon>
        <taxon>Crinocheta</taxon>
        <taxon>Armadillidiidae</taxon>
        <taxon>Armadillidium</taxon>
    </lineage>
</organism>
<dbReference type="Proteomes" id="UP000326759">
    <property type="component" value="Unassembled WGS sequence"/>
</dbReference>
<accession>A0A5N5SND9</accession>
<reference evidence="1 2" key="1">
    <citation type="journal article" date="2019" name="PLoS Biol.">
        <title>Sex chromosomes control vertical transmission of feminizing Wolbachia symbionts in an isopod.</title>
        <authorList>
            <person name="Becking T."/>
            <person name="Chebbi M.A."/>
            <person name="Giraud I."/>
            <person name="Moumen B."/>
            <person name="Laverre T."/>
            <person name="Caubet Y."/>
            <person name="Peccoud J."/>
            <person name="Gilbert C."/>
            <person name="Cordaux R."/>
        </authorList>
    </citation>
    <scope>NUCLEOTIDE SEQUENCE [LARGE SCALE GENOMIC DNA]</scope>
    <source>
        <strain evidence="1">ANa2</strain>
        <tissue evidence="1">Whole body excluding digestive tract and cuticle</tissue>
    </source>
</reference>
<feature type="non-terminal residue" evidence="1">
    <location>
        <position position="75"/>
    </location>
</feature>